<dbReference type="EMBL" id="CP121671">
    <property type="protein sequence ID" value="WFT74221.1"/>
    <property type="molecule type" value="Genomic_DNA"/>
</dbReference>
<sequence length="98" mass="11295">MNYVNEIQAFYEQVELKPLSASAASLWHTMLYFHHKSGWRKEFRVGALVLCVKSGLGESTFKKARRELREKGYLIHIAGEPKEIPTYQMISLQKEGGH</sequence>
<dbReference type="Proteomes" id="UP001221597">
    <property type="component" value="Chromosome"/>
</dbReference>
<evidence type="ECO:0008006" key="3">
    <source>
        <dbReference type="Google" id="ProtNLM"/>
    </source>
</evidence>
<gene>
    <name evidence="1" type="ORF">P9989_17930</name>
</gene>
<name>A0ABY8IWU3_9BACI</name>
<evidence type="ECO:0000313" key="2">
    <source>
        <dbReference type="Proteomes" id="UP001221597"/>
    </source>
</evidence>
<dbReference type="RefSeq" id="WP_283076221.1">
    <property type="nucleotide sequence ID" value="NZ_CP121671.1"/>
</dbReference>
<reference evidence="1 2" key="1">
    <citation type="submission" date="2023-04" db="EMBL/GenBank/DDBJ databases">
        <title>Genome sequence of Halobacillus naozhouensis KACC 21980.</title>
        <authorList>
            <person name="Kim S."/>
            <person name="Heo J."/>
            <person name="Kwon S.-W."/>
        </authorList>
    </citation>
    <scope>NUCLEOTIDE SEQUENCE [LARGE SCALE GENOMIC DNA]</scope>
    <source>
        <strain evidence="1 2">KCTC 13234</strain>
    </source>
</reference>
<protein>
    <recommendedName>
        <fullName evidence="3">Helix-turn-helix domain-containing protein</fullName>
    </recommendedName>
</protein>
<proteinExistence type="predicted"/>
<accession>A0ABY8IWU3</accession>
<keyword evidence="2" id="KW-1185">Reference proteome</keyword>
<organism evidence="1 2">
    <name type="scientific">Halobacillus naozhouensis</name>
    <dbReference type="NCBI Taxonomy" id="554880"/>
    <lineage>
        <taxon>Bacteria</taxon>
        <taxon>Bacillati</taxon>
        <taxon>Bacillota</taxon>
        <taxon>Bacilli</taxon>
        <taxon>Bacillales</taxon>
        <taxon>Bacillaceae</taxon>
        <taxon>Halobacillus</taxon>
    </lineage>
</organism>
<evidence type="ECO:0000313" key="1">
    <source>
        <dbReference type="EMBL" id="WFT74221.1"/>
    </source>
</evidence>